<gene>
    <name evidence="2" type="ORF">XELAEV_18030554mg</name>
</gene>
<evidence type="ECO:0000313" key="2">
    <source>
        <dbReference type="EMBL" id="OCT75375.1"/>
    </source>
</evidence>
<name>A0A974CMF8_XENLA</name>
<dbReference type="EMBL" id="CM004476">
    <property type="protein sequence ID" value="OCT75375.1"/>
    <property type="molecule type" value="Genomic_DNA"/>
</dbReference>
<dbReference type="Proteomes" id="UP000694892">
    <property type="component" value="Chromosome 6L"/>
</dbReference>
<evidence type="ECO:0000256" key="1">
    <source>
        <dbReference type="SAM" id="MobiDB-lite"/>
    </source>
</evidence>
<feature type="region of interest" description="Disordered" evidence="1">
    <location>
        <begin position="1"/>
        <end position="48"/>
    </location>
</feature>
<accession>A0A974CMF8</accession>
<evidence type="ECO:0000313" key="3">
    <source>
        <dbReference type="Proteomes" id="UP000694892"/>
    </source>
</evidence>
<proteinExistence type="predicted"/>
<reference evidence="3" key="1">
    <citation type="journal article" date="2016" name="Nature">
        <title>Genome evolution in the allotetraploid frog Xenopus laevis.</title>
        <authorList>
            <person name="Session A.M."/>
            <person name="Uno Y."/>
            <person name="Kwon T."/>
            <person name="Chapman J.A."/>
            <person name="Toyoda A."/>
            <person name="Takahashi S."/>
            <person name="Fukui A."/>
            <person name="Hikosaka A."/>
            <person name="Suzuki A."/>
            <person name="Kondo M."/>
            <person name="van Heeringen S.J."/>
            <person name="Quigley I."/>
            <person name="Heinz S."/>
            <person name="Ogino H."/>
            <person name="Ochi H."/>
            <person name="Hellsten U."/>
            <person name="Lyons J.B."/>
            <person name="Simakov O."/>
            <person name="Putnam N."/>
            <person name="Stites J."/>
            <person name="Kuroki Y."/>
            <person name="Tanaka T."/>
            <person name="Michiue T."/>
            <person name="Watanabe M."/>
            <person name="Bogdanovic O."/>
            <person name="Lister R."/>
            <person name="Georgiou G."/>
            <person name="Paranjpe S.S."/>
            <person name="van Kruijsbergen I."/>
            <person name="Shu S."/>
            <person name="Carlson J."/>
            <person name="Kinoshita T."/>
            <person name="Ohta Y."/>
            <person name="Mawaribuchi S."/>
            <person name="Jenkins J."/>
            <person name="Grimwood J."/>
            <person name="Schmutz J."/>
            <person name="Mitros T."/>
            <person name="Mozaffari S.V."/>
            <person name="Suzuki Y."/>
            <person name="Haramoto Y."/>
            <person name="Yamamoto T.S."/>
            <person name="Takagi C."/>
            <person name="Heald R."/>
            <person name="Miller K."/>
            <person name="Haudenschild C."/>
            <person name="Kitzman J."/>
            <person name="Nakayama T."/>
            <person name="Izutsu Y."/>
            <person name="Robert J."/>
            <person name="Fortriede J."/>
            <person name="Burns K."/>
            <person name="Lotay V."/>
            <person name="Karimi K."/>
            <person name="Yasuoka Y."/>
            <person name="Dichmann D.S."/>
            <person name="Flajnik M.F."/>
            <person name="Houston D.W."/>
            <person name="Shendure J."/>
            <person name="DuPasquier L."/>
            <person name="Vize P.D."/>
            <person name="Zorn A.M."/>
            <person name="Ito M."/>
            <person name="Marcotte E.M."/>
            <person name="Wallingford J.B."/>
            <person name="Ito Y."/>
            <person name="Asashima M."/>
            <person name="Ueno N."/>
            <person name="Matsuda Y."/>
            <person name="Veenstra G.J."/>
            <person name="Fujiyama A."/>
            <person name="Harland R.M."/>
            <person name="Taira M."/>
            <person name="Rokhsar D.S."/>
        </authorList>
    </citation>
    <scope>NUCLEOTIDE SEQUENCE [LARGE SCALE GENOMIC DNA]</scope>
    <source>
        <strain evidence="3">J</strain>
    </source>
</reference>
<sequence length="205" mass="23779">MTSKPGSKNPVKSHKEEENVGNNPERSKEEEHKGKSEDQDQEETCPWADSSGSAKYIYNRFLSETRNDSTWMLNKNKLGALMKCLTIKKRIIVQTAKYSYFQALVEDAEKTKKRNQEATLVEKVTKKLQAIGVPQQVKRKFFILTAKYLYYRSLTQGVPEEKLIQDPQLLKALIWTAKYLHFLSLMNALTDEMVQYQNEQNLLKP</sequence>
<feature type="compositionally biased region" description="Basic and acidic residues" evidence="1">
    <location>
        <begin position="25"/>
        <end position="38"/>
    </location>
</feature>
<dbReference type="AlphaFoldDB" id="A0A974CMF8"/>
<protein>
    <submittedName>
        <fullName evidence="2">Uncharacterized protein</fullName>
    </submittedName>
</protein>
<organism evidence="2 3">
    <name type="scientific">Xenopus laevis</name>
    <name type="common">African clawed frog</name>
    <dbReference type="NCBI Taxonomy" id="8355"/>
    <lineage>
        <taxon>Eukaryota</taxon>
        <taxon>Metazoa</taxon>
        <taxon>Chordata</taxon>
        <taxon>Craniata</taxon>
        <taxon>Vertebrata</taxon>
        <taxon>Euteleostomi</taxon>
        <taxon>Amphibia</taxon>
        <taxon>Batrachia</taxon>
        <taxon>Anura</taxon>
        <taxon>Pipoidea</taxon>
        <taxon>Pipidae</taxon>
        <taxon>Xenopodinae</taxon>
        <taxon>Xenopus</taxon>
        <taxon>Xenopus</taxon>
    </lineage>
</organism>